<sequence>MEFHLCGGQFKLRTPDWRAAIISGMISATVLTCSVVSVIVAKGGSLWGAIRMVAAIAIGDGVFVEPASRDIAVLIVALSVHLALAIGFALVLATLIEVCDVGSNSLMTLLVGTMFGAFLYFVNFYVMTAAFAWFIDARTWINFSLHILYGLVTGLSYMQLARFRKTRYV</sequence>
<dbReference type="EMBL" id="CP022991">
    <property type="protein sequence ID" value="ASW03124.1"/>
    <property type="molecule type" value="Genomic_DNA"/>
</dbReference>
<evidence type="ECO:0000313" key="2">
    <source>
        <dbReference type="EMBL" id="ASW03124.1"/>
    </source>
</evidence>
<dbReference type="Proteomes" id="UP000215158">
    <property type="component" value="Plasmid pBN1"/>
</dbReference>
<keyword evidence="3" id="KW-1185">Reference proteome</keyword>
<geneLocation type="plasmid" evidence="2 3">
    <name>pBN1</name>
</geneLocation>
<feature type="transmembrane region" description="Helical" evidence="1">
    <location>
        <begin position="108"/>
        <end position="134"/>
    </location>
</feature>
<evidence type="ECO:0000313" key="3">
    <source>
        <dbReference type="Proteomes" id="UP000215158"/>
    </source>
</evidence>
<organism evidence="2 3">
    <name type="scientific">Paraburkholderia aromaticivorans</name>
    <dbReference type="NCBI Taxonomy" id="2026199"/>
    <lineage>
        <taxon>Bacteria</taxon>
        <taxon>Pseudomonadati</taxon>
        <taxon>Pseudomonadota</taxon>
        <taxon>Betaproteobacteria</taxon>
        <taxon>Burkholderiales</taxon>
        <taxon>Burkholderiaceae</taxon>
        <taxon>Paraburkholderia</taxon>
    </lineage>
</organism>
<dbReference type="RefSeq" id="WP_095422957.1">
    <property type="nucleotide sequence ID" value="NZ_CP022991.1"/>
</dbReference>
<evidence type="ECO:0008006" key="4">
    <source>
        <dbReference type="Google" id="ProtNLM"/>
    </source>
</evidence>
<accession>A0A248VVQ5</accession>
<dbReference type="KEGG" id="parb:CJU94_33375"/>
<proteinExistence type="predicted"/>
<keyword evidence="1" id="KW-1133">Transmembrane helix</keyword>
<feature type="transmembrane region" description="Helical" evidence="1">
    <location>
        <begin position="140"/>
        <end position="158"/>
    </location>
</feature>
<feature type="transmembrane region" description="Helical" evidence="1">
    <location>
        <begin position="20"/>
        <end position="41"/>
    </location>
</feature>
<reference evidence="2 3" key="1">
    <citation type="submission" date="2017-08" db="EMBL/GenBank/DDBJ databases">
        <title>Identification and genetic characteristics of simultaneous BTEX- and naphthalene-degrading Paraburkholderia sp. BN5 isolated from petroleum-contaminated soil.</title>
        <authorList>
            <person name="Lee Y."/>
            <person name="Jeon C.O."/>
        </authorList>
    </citation>
    <scope>NUCLEOTIDE SEQUENCE [LARGE SCALE GENOMIC DNA]</scope>
    <source>
        <strain evidence="2 3">BN5</strain>
        <plasmid evidence="2 3">pBN1</plasmid>
    </source>
</reference>
<protein>
    <recommendedName>
        <fullName evidence="4">Sodium:proline symporter</fullName>
    </recommendedName>
</protein>
<evidence type="ECO:0000256" key="1">
    <source>
        <dbReference type="SAM" id="Phobius"/>
    </source>
</evidence>
<keyword evidence="1" id="KW-0472">Membrane</keyword>
<dbReference type="AlphaFoldDB" id="A0A248VVQ5"/>
<gene>
    <name evidence="2" type="ORF">CJU94_33375</name>
</gene>
<feature type="transmembrane region" description="Helical" evidence="1">
    <location>
        <begin position="71"/>
        <end position="96"/>
    </location>
</feature>
<keyword evidence="2" id="KW-0614">Plasmid</keyword>
<keyword evidence="1" id="KW-0812">Transmembrane</keyword>
<feature type="transmembrane region" description="Helical" evidence="1">
    <location>
        <begin position="48"/>
        <end position="65"/>
    </location>
</feature>
<dbReference type="OrthoDB" id="6169516at2"/>
<name>A0A248VVQ5_9BURK</name>